<dbReference type="InterPro" id="IPR003362">
    <property type="entry name" value="Bact_transf"/>
</dbReference>
<evidence type="ECO:0000256" key="1">
    <source>
        <dbReference type="ARBA" id="ARBA00006464"/>
    </source>
</evidence>
<keyword evidence="5" id="KW-0808">Transferase</keyword>
<keyword evidence="3" id="KW-0472">Membrane</keyword>
<feature type="region of interest" description="Disordered" evidence="2">
    <location>
        <begin position="124"/>
        <end position="166"/>
    </location>
</feature>
<keyword evidence="6" id="KW-1185">Reference proteome</keyword>
<dbReference type="PANTHER" id="PTHR30576">
    <property type="entry name" value="COLANIC BIOSYNTHESIS UDP-GLUCOSE LIPID CARRIER TRANSFERASE"/>
    <property type="match status" value="1"/>
</dbReference>
<keyword evidence="3" id="KW-1133">Transmembrane helix</keyword>
<reference evidence="5 6" key="1">
    <citation type="submission" date="2020-08" db="EMBL/GenBank/DDBJ databases">
        <title>Genomic Encyclopedia of Type Strains, Phase IV (KMG-IV): sequencing the most valuable type-strain genomes for metagenomic binning, comparative biology and taxonomic classification.</title>
        <authorList>
            <person name="Goeker M."/>
        </authorList>
    </citation>
    <scope>NUCLEOTIDE SEQUENCE [LARGE SCALE GENOMIC DNA]</scope>
    <source>
        <strain evidence="5 6">DSM 103725</strain>
    </source>
</reference>
<comment type="similarity">
    <text evidence="1">Belongs to the bacterial sugar transferase family.</text>
</comment>
<dbReference type="Pfam" id="PF02397">
    <property type="entry name" value="Bac_transf"/>
    <property type="match status" value="1"/>
</dbReference>
<proteinExistence type="inferred from homology"/>
<dbReference type="Proteomes" id="UP000541810">
    <property type="component" value="Unassembled WGS sequence"/>
</dbReference>
<evidence type="ECO:0000313" key="6">
    <source>
        <dbReference type="Proteomes" id="UP000541810"/>
    </source>
</evidence>
<gene>
    <name evidence="5" type="ORF">HNQ40_002364</name>
</gene>
<evidence type="ECO:0000256" key="2">
    <source>
        <dbReference type="SAM" id="MobiDB-lite"/>
    </source>
</evidence>
<feature type="compositionally biased region" description="Basic and acidic residues" evidence="2">
    <location>
        <begin position="128"/>
        <end position="150"/>
    </location>
</feature>
<evidence type="ECO:0000313" key="5">
    <source>
        <dbReference type="EMBL" id="MBB6430558.1"/>
    </source>
</evidence>
<dbReference type="PANTHER" id="PTHR30576:SF10">
    <property type="entry name" value="SLL5057 PROTEIN"/>
    <property type="match status" value="1"/>
</dbReference>
<organism evidence="5 6">
    <name type="scientific">Algisphaera agarilytica</name>
    <dbReference type="NCBI Taxonomy" id="1385975"/>
    <lineage>
        <taxon>Bacteria</taxon>
        <taxon>Pseudomonadati</taxon>
        <taxon>Planctomycetota</taxon>
        <taxon>Phycisphaerae</taxon>
        <taxon>Phycisphaerales</taxon>
        <taxon>Phycisphaeraceae</taxon>
        <taxon>Algisphaera</taxon>
    </lineage>
</organism>
<keyword evidence="3" id="KW-0812">Transmembrane</keyword>
<dbReference type="AlphaFoldDB" id="A0A7X0H7J2"/>
<evidence type="ECO:0000256" key="3">
    <source>
        <dbReference type="SAM" id="Phobius"/>
    </source>
</evidence>
<dbReference type="EMBL" id="JACHGY010000001">
    <property type="protein sequence ID" value="MBB6430558.1"/>
    <property type="molecule type" value="Genomic_DNA"/>
</dbReference>
<comment type="caution">
    <text evidence="5">The sequence shown here is derived from an EMBL/GenBank/DDBJ whole genome shotgun (WGS) entry which is preliminary data.</text>
</comment>
<feature type="transmembrane region" description="Helical" evidence="3">
    <location>
        <begin position="199"/>
        <end position="220"/>
    </location>
</feature>
<name>A0A7X0H7J2_9BACT</name>
<sequence>MLRWGKKFKAKKDGSLPGGGELQVRAQHLNRILERERTRADRSGRPLSMVLLGYDGKSSQRKDAAAIVHLMQKRGRITDEIGWFDKKTGFAVLPDTPVQGGRRFAEIVQQQLRERGIRTSFAIYQYDPPREDDPSDRDQHDGGHRFDQASKAKQIKNGSSMPSTEPALASSFFQADPEAHELRPLMARRLPVWKRGMDLAVSGTALFLLWPAMIAIGIAIKVDSPGPVIFKQKRSGLGGKPFGIWKFRTMCNDAEAKRNELLAINEQDGPAFKIKADPRITRVGGFLRKTSLDELPQLVNIFKGDMTLVGPRPLPVHESDACEPWQKRRLDITPGLTCIWQVWGRSTVNFNDWVRMDLRYKRKRTPQHDLKIMLHTVPAVLKQRGAC</sequence>
<evidence type="ECO:0000259" key="4">
    <source>
        <dbReference type="Pfam" id="PF02397"/>
    </source>
</evidence>
<feature type="domain" description="Bacterial sugar transferase" evidence="4">
    <location>
        <begin position="194"/>
        <end position="382"/>
    </location>
</feature>
<accession>A0A7X0H7J2</accession>
<protein>
    <submittedName>
        <fullName evidence="5">Lipopolysaccharide/colanic/teichoic acid biosynthesis glycosyltransferase</fullName>
    </submittedName>
</protein>
<dbReference type="GO" id="GO:0016780">
    <property type="term" value="F:phosphotransferase activity, for other substituted phosphate groups"/>
    <property type="evidence" value="ECO:0007669"/>
    <property type="project" value="TreeGrafter"/>
</dbReference>